<reference evidence="4" key="1">
    <citation type="submission" date="2017-06" db="EMBL/GenBank/DDBJ databases">
        <authorList>
            <person name="Varghese N."/>
            <person name="Submissions S."/>
        </authorList>
    </citation>
    <scope>NUCLEOTIDE SEQUENCE [LARGE SCALE GENOMIC DNA]</scope>
    <source>
        <strain evidence="4">DSM 137</strain>
    </source>
</reference>
<dbReference type="Pfam" id="PF00534">
    <property type="entry name" value="Glycos_transf_1"/>
    <property type="match status" value="1"/>
</dbReference>
<feature type="domain" description="Glycosyl transferase family 1" evidence="1">
    <location>
        <begin position="169"/>
        <end position="307"/>
    </location>
</feature>
<dbReference type="PANTHER" id="PTHR12526:SF595">
    <property type="entry name" value="BLL5217 PROTEIN"/>
    <property type="match status" value="1"/>
</dbReference>
<dbReference type="CDD" id="cd03802">
    <property type="entry name" value="GT4_AviGT4-like"/>
    <property type="match status" value="1"/>
</dbReference>
<evidence type="ECO:0000313" key="3">
    <source>
        <dbReference type="EMBL" id="SNB74667.1"/>
    </source>
</evidence>
<dbReference type="AlphaFoldDB" id="A0A212RQ37"/>
<evidence type="ECO:0000259" key="2">
    <source>
        <dbReference type="Pfam" id="PF13439"/>
    </source>
</evidence>
<dbReference type="EMBL" id="FYDG01000006">
    <property type="protein sequence ID" value="SNB74667.1"/>
    <property type="molecule type" value="Genomic_DNA"/>
</dbReference>
<dbReference type="Pfam" id="PF13439">
    <property type="entry name" value="Glyco_transf_4"/>
    <property type="match status" value="1"/>
</dbReference>
<gene>
    <name evidence="3" type="ORF">SAMN06265338_106108</name>
</gene>
<keyword evidence="3" id="KW-0808">Transferase</keyword>
<evidence type="ECO:0000259" key="1">
    <source>
        <dbReference type="Pfam" id="PF00534"/>
    </source>
</evidence>
<accession>A0A212RQ37</accession>
<dbReference type="GO" id="GO:0016757">
    <property type="term" value="F:glycosyltransferase activity"/>
    <property type="evidence" value="ECO:0007669"/>
    <property type="project" value="InterPro"/>
</dbReference>
<proteinExistence type="predicted"/>
<dbReference type="Proteomes" id="UP000198418">
    <property type="component" value="Unassembled WGS sequence"/>
</dbReference>
<name>A0A212RQ37_RHOAC</name>
<dbReference type="InterPro" id="IPR028098">
    <property type="entry name" value="Glyco_trans_4-like_N"/>
</dbReference>
<keyword evidence="4" id="KW-1185">Reference proteome</keyword>
<dbReference type="PANTHER" id="PTHR12526">
    <property type="entry name" value="GLYCOSYLTRANSFERASE"/>
    <property type="match status" value="1"/>
</dbReference>
<dbReference type="OrthoDB" id="9801573at2"/>
<dbReference type="InterPro" id="IPR001296">
    <property type="entry name" value="Glyco_trans_1"/>
</dbReference>
<organism evidence="3 4">
    <name type="scientific">Rhodoblastus acidophilus</name>
    <name type="common">Rhodopseudomonas acidophila</name>
    <dbReference type="NCBI Taxonomy" id="1074"/>
    <lineage>
        <taxon>Bacteria</taxon>
        <taxon>Pseudomonadati</taxon>
        <taxon>Pseudomonadota</taxon>
        <taxon>Alphaproteobacteria</taxon>
        <taxon>Hyphomicrobiales</taxon>
        <taxon>Rhodoblastaceae</taxon>
        <taxon>Rhodoblastus</taxon>
    </lineage>
</organism>
<dbReference type="RefSeq" id="WP_088521121.1">
    <property type="nucleotide sequence ID" value="NZ_FYDG01000006.1"/>
</dbReference>
<protein>
    <submittedName>
        <fullName evidence="3">Glycosyltransferase involved in cell wall bisynthesis</fullName>
    </submittedName>
</protein>
<dbReference type="SUPFAM" id="SSF53756">
    <property type="entry name" value="UDP-Glycosyltransferase/glycogen phosphorylase"/>
    <property type="match status" value="1"/>
</dbReference>
<dbReference type="Gene3D" id="3.40.50.2000">
    <property type="entry name" value="Glycogen Phosphorylase B"/>
    <property type="match status" value="2"/>
</dbReference>
<feature type="domain" description="Glycosyltransferase subfamily 4-like N-terminal" evidence="2">
    <location>
        <begin position="18"/>
        <end position="119"/>
    </location>
</feature>
<evidence type="ECO:0000313" key="4">
    <source>
        <dbReference type="Proteomes" id="UP000198418"/>
    </source>
</evidence>
<sequence>MRIAQIAPLMESVPPKAYGGTERIVSYLTEELVRAGHDVTLFASADSRTRADLQPMCDVGLRLAPGPKDPIAYHMLMLEEVRNRADEFDIIHAHVDLLHYPLLREHSARCLTTMHGRLDLPLLARMHEIFDDFRLVSISEHQRGPIPDANWAGTVHHGLPLDLLRYAPRDDGYLAFLGRISPEKRPDRAIEIAVRAGAPLKIAAKVDPADVDYWEQKIRPLVEGAPQVEFVGEIDDRQKAAFLGGARALLFPIDWPEPFGLVMIEALACGTPVIAYDHGSVPEVIEDGVTGFLVNSIEEAVRRVDEVGALDRARIRRTFERRFSAARMASDYVAIYQGMRAQAKTPRIIAVNGHQNAVL</sequence>